<sequence>MRLQPVDRVDTISGEDFQQHYYKPMKPVVINNLAKDWPAYTKWNWNYFKQMVGDKRVGLYNNVKSDAYTPINTADDYKTFGEYIDMISEGPAAWRIFLFNIFDHAPQLTQDFTWPEHMMKGFVKKFPMLFTGGATSITHMHFDIDMSHILHTQFAGRKKVLLFPFEEQHKLYRKPFEVLSLADFSHYHQNGHPDYQQFPALKLAEGYEVILGHGDTLFMPAGYWHHMEYLDSGFAMSLRALQSSFTGKLQGAWNLFGMRSIDTVMKKTMPKWWYDYKKEKVFKAAEKELSLQTMPQ</sequence>
<dbReference type="InterPro" id="IPR003347">
    <property type="entry name" value="JmjC_dom"/>
</dbReference>
<dbReference type="InterPro" id="IPR041667">
    <property type="entry name" value="Cupin_8"/>
</dbReference>
<evidence type="ECO:0000313" key="3">
    <source>
        <dbReference type="Proteomes" id="UP000263900"/>
    </source>
</evidence>
<organism evidence="2 3">
    <name type="scientific">Paraflavitalea soli</name>
    <dbReference type="NCBI Taxonomy" id="2315862"/>
    <lineage>
        <taxon>Bacteria</taxon>
        <taxon>Pseudomonadati</taxon>
        <taxon>Bacteroidota</taxon>
        <taxon>Chitinophagia</taxon>
        <taxon>Chitinophagales</taxon>
        <taxon>Chitinophagaceae</taxon>
        <taxon>Paraflavitalea</taxon>
    </lineage>
</organism>
<evidence type="ECO:0000313" key="2">
    <source>
        <dbReference type="EMBL" id="AXY76539.1"/>
    </source>
</evidence>
<dbReference type="AlphaFoldDB" id="A0A3B7MTF0"/>
<accession>A0A3B7MTF0</accession>
<feature type="domain" description="JmjC" evidence="1">
    <location>
        <begin position="103"/>
        <end position="259"/>
    </location>
</feature>
<dbReference type="SUPFAM" id="SSF51197">
    <property type="entry name" value="Clavaminate synthase-like"/>
    <property type="match status" value="1"/>
</dbReference>
<dbReference type="PANTHER" id="PTHR12461:SF105">
    <property type="entry name" value="HYPOXIA-INDUCIBLE FACTOR 1-ALPHA INHIBITOR"/>
    <property type="match status" value="1"/>
</dbReference>
<proteinExistence type="predicted"/>
<dbReference type="PANTHER" id="PTHR12461">
    <property type="entry name" value="HYPOXIA-INDUCIBLE FACTOR 1 ALPHA INHIBITOR-RELATED"/>
    <property type="match status" value="1"/>
</dbReference>
<protein>
    <submittedName>
        <fullName evidence="2">Transcriptional regulator</fullName>
    </submittedName>
</protein>
<reference evidence="2 3" key="1">
    <citation type="submission" date="2018-09" db="EMBL/GenBank/DDBJ databases">
        <title>Genome sequencing of strain 6GH32-13.</title>
        <authorList>
            <person name="Weon H.-Y."/>
            <person name="Heo J."/>
            <person name="Kwon S.-W."/>
        </authorList>
    </citation>
    <scope>NUCLEOTIDE SEQUENCE [LARGE SCALE GENOMIC DNA]</scope>
    <source>
        <strain evidence="2 3">5GH32-13</strain>
    </source>
</reference>
<dbReference type="PROSITE" id="PS51184">
    <property type="entry name" value="JMJC"/>
    <property type="match status" value="1"/>
</dbReference>
<dbReference type="EMBL" id="CP032157">
    <property type="protein sequence ID" value="AXY76539.1"/>
    <property type="molecule type" value="Genomic_DNA"/>
</dbReference>
<dbReference type="Gene3D" id="2.60.120.650">
    <property type="entry name" value="Cupin"/>
    <property type="match status" value="1"/>
</dbReference>
<dbReference type="RefSeq" id="WP_119052416.1">
    <property type="nucleotide sequence ID" value="NZ_CP032157.1"/>
</dbReference>
<dbReference type="Proteomes" id="UP000263900">
    <property type="component" value="Chromosome"/>
</dbReference>
<dbReference type="KEGG" id="pseg:D3H65_22190"/>
<dbReference type="Pfam" id="PF13621">
    <property type="entry name" value="Cupin_8"/>
    <property type="match status" value="1"/>
</dbReference>
<name>A0A3B7MTF0_9BACT</name>
<dbReference type="OrthoDB" id="2942327at2"/>
<evidence type="ECO:0000259" key="1">
    <source>
        <dbReference type="PROSITE" id="PS51184"/>
    </source>
</evidence>
<gene>
    <name evidence="2" type="ORF">D3H65_22190</name>
</gene>
<keyword evidence="3" id="KW-1185">Reference proteome</keyword>